<proteinExistence type="predicted"/>
<protein>
    <submittedName>
        <fullName evidence="1">Uncharacterized protein</fullName>
    </submittedName>
</protein>
<reference evidence="2" key="1">
    <citation type="journal article" date="2019" name="Int. J. Syst. Evol. Microbiol.">
        <title>The Global Catalogue of Microorganisms (GCM) 10K type strain sequencing project: providing services to taxonomists for standard genome sequencing and annotation.</title>
        <authorList>
            <consortium name="The Broad Institute Genomics Platform"/>
            <consortium name="The Broad Institute Genome Sequencing Center for Infectious Disease"/>
            <person name="Wu L."/>
            <person name="Ma J."/>
        </authorList>
    </citation>
    <scope>NUCLEOTIDE SEQUENCE [LARGE SCALE GENOMIC DNA]</scope>
    <source>
        <strain evidence="2">JCM 16924</strain>
    </source>
</reference>
<name>A0ABP7T2G3_9ACTN</name>
<comment type="caution">
    <text evidence="1">The sequence shown here is derived from an EMBL/GenBank/DDBJ whole genome shotgun (WGS) entry which is preliminary data.</text>
</comment>
<organism evidence="1 2">
    <name type="scientific">Streptomyces plumbiresistens</name>
    <dbReference type="NCBI Taxonomy" id="511811"/>
    <lineage>
        <taxon>Bacteria</taxon>
        <taxon>Bacillati</taxon>
        <taxon>Actinomycetota</taxon>
        <taxon>Actinomycetes</taxon>
        <taxon>Kitasatosporales</taxon>
        <taxon>Streptomycetaceae</taxon>
        <taxon>Streptomyces</taxon>
    </lineage>
</organism>
<evidence type="ECO:0000313" key="2">
    <source>
        <dbReference type="Proteomes" id="UP001500456"/>
    </source>
</evidence>
<dbReference type="RefSeq" id="WP_345569510.1">
    <property type="nucleotide sequence ID" value="NZ_BAAAZX010000029.1"/>
</dbReference>
<dbReference type="EMBL" id="BAAAZX010000029">
    <property type="protein sequence ID" value="GAA4019788.1"/>
    <property type="molecule type" value="Genomic_DNA"/>
</dbReference>
<keyword evidence="2" id="KW-1185">Reference proteome</keyword>
<sequence length="70" mass="7612">MPSCLWGQTAEPDREHWLRGGAAPVREMDGSVAATPLPRPSRYRPGVHARVLLIAAGLRGAVERELTRPA</sequence>
<gene>
    <name evidence="1" type="ORF">GCM10022232_75020</name>
</gene>
<evidence type="ECO:0000313" key="1">
    <source>
        <dbReference type="EMBL" id="GAA4019788.1"/>
    </source>
</evidence>
<dbReference type="Proteomes" id="UP001500456">
    <property type="component" value="Unassembled WGS sequence"/>
</dbReference>
<accession>A0ABP7T2G3</accession>